<evidence type="ECO:0000313" key="3">
    <source>
        <dbReference type="Proteomes" id="UP000249890"/>
    </source>
</evidence>
<sequence>MYRMSGKWQRLWILNDLFVSAEQRGHGLGAMLLESARQYAVHSGTKGLTLTTMKGNNLAQRLYEASGYVKDEDFYTYNLFYGK</sequence>
<evidence type="ECO:0000313" key="2">
    <source>
        <dbReference type="EMBL" id="ASA26132.1"/>
    </source>
</evidence>
<reference evidence="2 3" key="1">
    <citation type="submission" date="2017-06" db="EMBL/GenBank/DDBJ databases">
        <title>Complete genome sequence of Paenibacillus donghaensis KCTC 13049T isolated from East Sea sediment, South Korea.</title>
        <authorList>
            <person name="Jung B.K."/>
            <person name="Hong S.-J."/>
            <person name="Shin J.-H."/>
        </authorList>
    </citation>
    <scope>NUCLEOTIDE SEQUENCE [LARGE SCALE GENOMIC DNA]</scope>
    <source>
        <strain evidence="2 3">KCTC 13049</strain>
    </source>
</reference>
<organism evidence="2 3">
    <name type="scientific">Paenibacillus donghaensis</name>
    <dbReference type="NCBI Taxonomy" id="414771"/>
    <lineage>
        <taxon>Bacteria</taxon>
        <taxon>Bacillati</taxon>
        <taxon>Bacillota</taxon>
        <taxon>Bacilli</taxon>
        <taxon>Bacillales</taxon>
        <taxon>Paenibacillaceae</taxon>
        <taxon>Paenibacillus</taxon>
    </lineage>
</organism>
<gene>
    <name evidence="2" type="ORF">B9T62_01605</name>
</gene>
<dbReference type="InterPro" id="IPR016181">
    <property type="entry name" value="Acyl_CoA_acyltransferase"/>
</dbReference>
<keyword evidence="3" id="KW-1185">Reference proteome</keyword>
<feature type="domain" description="N-acetyltransferase" evidence="1">
    <location>
        <begin position="1"/>
        <end position="83"/>
    </location>
</feature>
<protein>
    <recommendedName>
        <fullName evidence="1">N-acetyltransferase domain-containing protein</fullName>
    </recommendedName>
</protein>
<dbReference type="Gene3D" id="3.40.630.30">
    <property type="match status" value="1"/>
</dbReference>
<dbReference type="SUPFAM" id="SSF55729">
    <property type="entry name" value="Acyl-CoA N-acyltransferases (Nat)"/>
    <property type="match status" value="1"/>
</dbReference>
<accession>A0A2Z2KV84</accession>
<dbReference type="CDD" id="cd04301">
    <property type="entry name" value="NAT_SF"/>
    <property type="match status" value="1"/>
</dbReference>
<evidence type="ECO:0000259" key="1">
    <source>
        <dbReference type="PROSITE" id="PS51186"/>
    </source>
</evidence>
<dbReference type="InterPro" id="IPR000182">
    <property type="entry name" value="GNAT_dom"/>
</dbReference>
<proteinExistence type="predicted"/>
<dbReference type="PROSITE" id="PS51186">
    <property type="entry name" value="GNAT"/>
    <property type="match status" value="1"/>
</dbReference>
<name>A0A2Z2KV84_9BACL</name>
<dbReference type="OrthoDB" id="9792929at2"/>
<dbReference type="Proteomes" id="UP000249890">
    <property type="component" value="Chromosome"/>
</dbReference>
<dbReference type="AlphaFoldDB" id="A0A2Z2KV84"/>
<dbReference type="GO" id="GO:0016747">
    <property type="term" value="F:acyltransferase activity, transferring groups other than amino-acyl groups"/>
    <property type="evidence" value="ECO:0007669"/>
    <property type="project" value="InterPro"/>
</dbReference>
<dbReference type="Pfam" id="PF00583">
    <property type="entry name" value="Acetyltransf_1"/>
    <property type="match status" value="1"/>
</dbReference>
<dbReference type="KEGG" id="pdh:B9T62_01605"/>
<dbReference type="EMBL" id="CP021780">
    <property type="protein sequence ID" value="ASA26132.1"/>
    <property type="molecule type" value="Genomic_DNA"/>
</dbReference>